<comment type="caution">
    <text evidence="1">The sequence shown here is derived from an EMBL/GenBank/DDBJ whole genome shotgun (WGS) entry which is preliminary data.</text>
</comment>
<dbReference type="Gene3D" id="1.10.2000.10">
    <property type="entry name" value="Frizzled cysteine-rich domain"/>
    <property type="match status" value="1"/>
</dbReference>
<sequence>MPKCENGSVFLPSQEMCRITRGPCKVVETTESWPSFLRCENKNLFPPRCKNPLQEIKFNTSYKCIRPLVETDNSEICMTMLKVVEFSVKILSTAVRSMNILII</sequence>
<dbReference type="InterPro" id="IPR036790">
    <property type="entry name" value="Frizzled_dom_sf"/>
</dbReference>
<dbReference type="SUPFAM" id="SSF63501">
    <property type="entry name" value="Frizzled cysteine-rich domain"/>
    <property type="match status" value="1"/>
</dbReference>
<evidence type="ECO:0000313" key="1">
    <source>
        <dbReference type="EMBL" id="GIY40175.1"/>
    </source>
</evidence>
<dbReference type="AlphaFoldDB" id="A0AAV4T5Y1"/>
<evidence type="ECO:0000313" key="2">
    <source>
        <dbReference type="Proteomes" id="UP001054945"/>
    </source>
</evidence>
<reference evidence="1 2" key="1">
    <citation type="submission" date="2021-06" db="EMBL/GenBank/DDBJ databases">
        <title>Caerostris extrusa draft genome.</title>
        <authorList>
            <person name="Kono N."/>
            <person name="Arakawa K."/>
        </authorList>
    </citation>
    <scope>NUCLEOTIDE SEQUENCE [LARGE SCALE GENOMIC DNA]</scope>
</reference>
<organism evidence="1 2">
    <name type="scientific">Caerostris extrusa</name>
    <name type="common">Bark spider</name>
    <name type="synonym">Caerostris bankana</name>
    <dbReference type="NCBI Taxonomy" id="172846"/>
    <lineage>
        <taxon>Eukaryota</taxon>
        <taxon>Metazoa</taxon>
        <taxon>Ecdysozoa</taxon>
        <taxon>Arthropoda</taxon>
        <taxon>Chelicerata</taxon>
        <taxon>Arachnida</taxon>
        <taxon>Araneae</taxon>
        <taxon>Araneomorphae</taxon>
        <taxon>Entelegynae</taxon>
        <taxon>Araneoidea</taxon>
        <taxon>Araneidae</taxon>
        <taxon>Caerostris</taxon>
    </lineage>
</organism>
<proteinExistence type="predicted"/>
<dbReference type="EMBL" id="BPLR01010571">
    <property type="protein sequence ID" value="GIY40175.1"/>
    <property type="molecule type" value="Genomic_DNA"/>
</dbReference>
<accession>A0AAV4T5Y1</accession>
<keyword evidence="2" id="KW-1185">Reference proteome</keyword>
<name>A0AAV4T5Y1_CAEEX</name>
<protein>
    <submittedName>
        <fullName evidence="1">Smoothened-like protein</fullName>
    </submittedName>
</protein>
<dbReference type="Proteomes" id="UP001054945">
    <property type="component" value="Unassembled WGS sequence"/>
</dbReference>
<gene>
    <name evidence="1" type="primary">X975_00200</name>
    <name evidence="1" type="ORF">CEXT_398571</name>
</gene>